<dbReference type="PANTHER" id="PTHR38116">
    <property type="entry name" value="CHROMOSOME 7, WHOLE GENOME SHOTGUN SEQUENCE"/>
    <property type="match status" value="1"/>
</dbReference>
<dbReference type="SMART" id="SM00338">
    <property type="entry name" value="BRLZ"/>
    <property type="match status" value="1"/>
</dbReference>
<accession>A0ABR4H7M0</accession>
<protein>
    <recommendedName>
        <fullName evidence="1">BZIP domain-containing protein</fullName>
    </recommendedName>
</protein>
<evidence type="ECO:0000313" key="3">
    <source>
        <dbReference type="Proteomes" id="UP001610334"/>
    </source>
</evidence>
<dbReference type="EMBL" id="JBFXLT010000058">
    <property type="protein sequence ID" value="KAL2811414.1"/>
    <property type="molecule type" value="Genomic_DNA"/>
</dbReference>
<proteinExistence type="predicted"/>
<reference evidence="2 3" key="1">
    <citation type="submission" date="2024-07" db="EMBL/GenBank/DDBJ databases">
        <title>Section-level genome sequencing and comparative genomics of Aspergillus sections Usti and Cavernicolus.</title>
        <authorList>
            <consortium name="Lawrence Berkeley National Laboratory"/>
            <person name="Nybo J.L."/>
            <person name="Vesth T.C."/>
            <person name="Theobald S."/>
            <person name="Frisvad J.C."/>
            <person name="Larsen T.O."/>
            <person name="Kjaerboelling I."/>
            <person name="Rothschild-Mancinelli K."/>
            <person name="Lyhne E.K."/>
            <person name="Kogle M.E."/>
            <person name="Barry K."/>
            <person name="Clum A."/>
            <person name="Na H."/>
            <person name="Ledsgaard L."/>
            <person name="Lin J."/>
            <person name="Lipzen A."/>
            <person name="Kuo A."/>
            <person name="Riley R."/>
            <person name="Mondo S."/>
            <person name="Labutti K."/>
            <person name="Haridas S."/>
            <person name="Pangalinan J."/>
            <person name="Salamov A.A."/>
            <person name="Simmons B.A."/>
            <person name="Magnuson J.K."/>
            <person name="Chen J."/>
            <person name="Drula E."/>
            <person name="Henrissat B."/>
            <person name="Wiebenga A."/>
            <person name="Lubbers R.J."/>
            <person name="Gomes A.C."/>
            <person name="Makela M.R."/>
            <person name="Stajich J."/>
            <person name="Grigoriev I.V."/>
            <person name="Mortensen U.H."/>
            <person name="De Vries R.P."/>
            <person name="Baker S.E."/>
            <person name="Andersen M.R."/>
        </authorList>
    </citation>
    <scope>NUCLEOTIDE SEQUENCE [LARGE SCALE GENOMIC DNA]</scope>
    <source>
        <strain evidence="2 3">CBS 588.65</strain>
    </source>
</reference>
<keyword evidence="3" id="KW-1185">Reference proteome</keyword>
<dbReference type="Proteomes" id="UP001610334">
    <property type="component" value="Unassembled WGS sequence"/>
</dbReference>
<evidence type="ECO:0000259" key="1">
    <source>
        <dbReference type="PROSITE" id="PS00036"/>
    </source>
</evidence>
<dbReference type="PANTHER" id="PTHR38116:SF5">
    <property type="entry name" value="BZIP DOMAIN-CONTAINING PROTEIN"/>
    <property type="match status" value="1"/>
</dbReference>
<name>A0ABR4H7M0_9EURO</name>
<comment type="caution">
    <text evidence="2">The sequence shown here is derived from an EMBL/GenBank/DDBJ whole genome shotgun (WGS) entry which is preliminary data.</text>
</comment>
<dbReference type="Pfam" id="PF11905">
    <property type="entry name" value="DUF3425"/>
    <property type="match status" value="1"/>
</dbReference>
<organism evidence="2 3">
    <name type="scientific">Aspergillus granulosus</name>
    <dbReference type="NCBI Taxonomy" id="176169"/>
    <lineage>
        <taxon>Eukaryota</taxon>
        <taxon>Fungi</taxon>
        <taxon>Dikarya</taxon>
        <taxon>Ascomycota</taxon>
        <taxon>Pezizomycotina</taxon>
        <taxon>Eurotiomycetes</taxon>
        <taxon>Eurotiomycetidae</taxon>
        <taxon>Eurotiales</taxon>
        <taxon>Aspergillaceae</taxon>
        <taxon>Aspergillus</taxon>
        <taxon>Aspergillus subgen. Nidulantes</taxon>
    </lineage>
</organism>
<sequence>MATKSVHAWKLEQRREQNARAQQRSRARRKALEQALKDEHERLCHNSSAGFKALSVIRRPRSAACCMGKTACSRPQIQFEDFLHYFARPSDLENVAKIIDAEGLDIAAVIKYGLISMGYCLDDTMFDSRKEICFACWSSAIEPEMGGRFTISTALLAGVQVLSRLKGPARWCSEASSGGPIMRFPQLYRHMSAFVEIARHMGLLVDQMAGDDAISPFISTRPYAPWATAEKIATLKPDLQPVPEQMTVAHHPYLDLIPFPSFRTRALLALARGDRTFDETDLCFDLMHGGMRCNGSVKASLHGRGEGTAWDARSWEVTPWFFRKWSALVGDENGSIYQNSVWWWARN</sequence>
<dbReference type="PROSITE" id="PS00036">
    <property type="entry name" value="BZIP_BASIC"/>
    <property type="match status" value="1"/>
</dbReference>
<feature type="domain" description="BZIP" evidence="1">
    <location>
        <begin position="14"/>
        <end position="28"/>
    </location>
</feature>
<dbReference type="InterPro" id="IPR004827">
    <property type="entry name" value="bZIP"/>
</dbReference>
<evidence type="ECO:0000313" key="2">
    <source>
        <dbReference type="EMBL" id="KAL2811414.1"/>
    </source>
</evidence>
<gene>
    <name evidence="2" type="ORF">BJX63DRAFT_276325</name>
</gene>
<dbReference type="InterPro" id="IPR021833">
    <property type="entry name" value="DUF3425"/>
</dbReference>